<dbReference type="Proteomes" id="UP000008808">
    <property type="component" value="Chromosome"/>
</dbReference>
<feature type="domain" description="SPOR" evidence="2">
    <location>
        <begin position="333"/>
        <end position="395"/>
    </location>
</feature>
<dbReference type="STRING" id="314225.ELI_06205"/>
<dbReference type="Pfam" id="PF05036">
    <property type="entry name" value="SPOR"/>
    <property type="match status" value="1"/>
</dbReference>
<keyword evidence="3" id="KW-0449">Lipoprotein</keyword>
<dbReference type="PANTHER" id="PTHR34183:SF1">
    <property type="entry name" value="ENDOLYTIC PEPTIDOGLYCAN TRANSGLYCOSYLASE RLPA"/>
    <property type="match status" value="1"/>
</dbReference>
<dbReference type="SUPFAM" id="SSF110997">
    <property type="entry name" value="Sporulation related repeat"/>
    <property type="match status" value="1"/>
</dbReference>
<evidence type="ECO:0000256" key="1">
    <source>
        <dbReference type="SAM" id="MobiDB-lite"/>
    </source>
</evidence>
<sequence length="401" mass="41176">MRLLNDVRKLGLFFGLGVLLSACGGGASLPELASTETSARAAFGPEADYPQVLGEPFTVDGELFTPEDVFSYDSVGFATLDSEGGQGVSVAHKTQPYPSYVEVTSLETGKTILARVERRGPMTASRIVALSPGAQAQLGAGEGTPVRVRRVNPPEYERAELRAGKPVPPRLSTPDSLLAVLKEKLPIKGSASLAGPAIPAAAQAAAIQQASVAPSSASRAAELAPVAAAAPASVEKDFDKAFTEKPVTTVAARSHNGKYPLPPMAAGAGPAVRAPTVAASPMSRSAAPVVVASTPETRSFSLPGQQSATPNTEPVSRSPVRRAAPVAIAATADGKFIVQAAAFSSKTNADRAADKLDGFVMPAGRFFRVRTGPYATRGQAEAALAKVRAAGYSDARVFSAG</sequence>
<feature type="region of interest" description="Disordered" evidence="1">
    <location>
        <begin position="297"/>
        <end position="320"/>
    </location>
</feature>
<name>Q2NAF8_ERYLH</name>
<organism evidence="3 4">
    <name type="scientific">Erythrobacter litoralis (strain HTCC2594)</name>
    <dbReference type="NCBI Taxonomy" id="314225"/>
    <lineage>
        <taxon>Bacteria</taxon>
        <taxon>Pseudomonadati</taxon>
        <taxon>Pseudomonadota</taxon>
        <taxon>Alphaproteobacteria</taxon>
        <taxon>Sphingomonadales</taxon>
        <taxon>Erythrobacteraceae</taxon>
        <taxon>Erythrobacter/Porphyrobacter group</taxon>
        <taxon>Erythrobacter</taxon>
    </lineage>
</organism>
<dbReference type="PROSITE" id="PS51257">
    <property type="entry name" value="PROKAR_LIPOPROTEIN"/>
    <property type="match status" value="1"/>
</dbReference>
<dbReference type="CDD" id="cd22268">
    <property type="entry name" value="DPBB_RlpA-like"/>
    <property type="match status" value="1"/>
</dbReference>
<keyword evidence="4" id="KW-1185">Reference proteome</keyword>
<dbReference type="Gene3D" id="2.40.40.10">
    <property type="entry name" value="RlpA-like domain"/>
    <property type="match status" value="1"/>
</dbReference>
<dbReference type="KEGG" id="eli:ELI_06205"/>
<dbReference type="AlphaFoldDB" id="Q2NAF8"/>
<dbReference type="InterPro" id="IPR036680">
    <property type="entry name" value="SPOR-like_sf"/>
</dbReference>
<dbReference type="eggNOG" id="COG0797">
    <property type="taxonomic scope" value="Bacteria"/>
</dbReference>
<dbReference type="PANTHER" id="PTHR34183">
    <property type="entry name" value="ENDOLYTIC PEPTIDOGLYCAN TRANSGLYCOSYLASE RLPA"/>
    <property type="match status" value="1"/>
</dbReference>
<gene>
    <name evidence="3" type="ordered locus">ELI_06205</name>
</gene>
<evidence type="ECO:0000259" key="2">
    <source>
        <dbReference type="Pfam" id="PF05036"/>
    </source>
</evidence>
<dbReference type="eggNOG" id="COG3087">
    <property type="taxonomic scope" value="Bacteria"/>
</dbReference>
<dbReference type="EMBL" id="CP000157">
    <property type="protein sequence ID" value="ABC63333.1"/>
    <property type="molecule type" value="Genomic_DNA"/>
</dbReference>
<accession>Q2NAF8</accession>
<dbReference type="InterPro" id="IPR007730">
    <property type="entry name" value="SPOR-like_dom"/>
</dbReference>
<reference evidence="4" key="1">
    <citation type="journal article" date="2009" name="J. Bacteriol.">
        <title>Complete genome sequence of Erythrobacter litoralis HTCC2594.</title>
        <authorList>
            <person name="Oh H.M."/>
            <person name="Giovannoni S.J."/>
            <person name="Ferriera S."/>
            <person name="Johnson J."/>
            <person name="Cho J.C."/>
        </authorList>
    </citation>
    <scope>NUCLEOTIDE SEQUENCE [LARGE SCALE GENOMIC DNA]</scope>
    <source>
        <strain evidence="4">HTCC2594</strain>
    </source>
</reference>
<evidence type="ECO:0000313" key="4">
    <source>
        <dbReference type="Proteomes" id="UP000008808"/>
    </source>
</evidence>
<protein>
    <submittedName>
        <fullName evidence="3">Putative rare lipoprotein A</fullName>
    </submittedName>
</protein>
<proteinExistence type="predicted"/>
<dbReference type="GO" id="GO:0042834">
    <property type="term" value="F:peptidoglycan binding"/>
    <property type="evidence" value="ECO:0007669"/>
    <property type="project" value="InterPro"/>
</dbReference>
<dbReference type="Gene3D" id="3.30.70.1070">
    <property type="entry name" value="Sporulation related repeat"/>
    <property type="match status" value="1"/>
</dbReference>
<evidence type="ECO:0000313" key="3">
    <source>
        <dbReference type="EMBL" id="ABC63333.1"/>
    </source>
</evidence>
<dbReference type="GO" id="GO:0009279">
    <property type="term" value="C:cell outer membrane"/>
    <property type="evidence" value="ECO:0007669"/>
    <property type="project" value="TreeGrafter"/>
</dbReference>
<dbReference type="InterPro" id="IPR036908">
    <property type="entry name" value="RlpA-like_sf"/>
</dbReference>
<dbReference type="OrthoDB" id="9779128at2"/>
<dbReference type="HOGENOM" id="CLU_042923_3_1_5"/>
<feature type="compositionally biased region" description="Polar residues" evidence="1">
    <location>
        <begin position="297"/>
        <end position="313"/>
    </location>
</feature>